<gene>
    <name evidence="1" type="ORF">TSPGSL018_27559</name>
</gene>
<sequence>MPLRHRQPASRSLPMLLAFRGSNIVPVVASSRLLPLCCRFTQTQPVLPRALGPCSDGNLPGGNAGGPLMAPEAREMRQQGEAGKGAPLKCGAGVPNPLTTLFLLLLRLHPSFPKQPLHLLFLCTAQILFMGRFSGQSFGLKAYAAIFRTMWAPPLGARLKMWGMGEVA</sequence>
<dbReference type="EMBL" id="GBEZ01026232">
    <property type="protein sequence ID" value="JAC60957.1"/>
    <property type="molecule type" value="Transcribed_RNA"/>
</dbReference>
<evidence type="ECO:0000313" key="1">
    <source>
        <dbReference type="EMBL" id="JAC60957.1"/>
    </source>
</evidence>
<proteinExistence type="predicted"/>
<feature type="non-terminal residue" evidence="1">
    <location>
        <position position="168"/>
    </location>
</feature>
<dbReference type="AlphaFoldDB" id="A0A061QJZ9"/>
<reference evidence="1" key="1">
    <citation type="submission" date="2014-05" db="EMBL/GenBank/DDBJ databases">
        <title>The transcriptome of the halophilic microalga Tetraselmis sp. GSL018 isolated from the Great Salt Lake, Utah.</title>
        <authorList>
            <person name="Jinkerson R.E."/>
            <person name="D'Adamo S."/>
            <person name="Posewitz M.C."/>
        </authorList>
    </citation>
    <scope>NUCLEOTIDE SEQUENCE</scope>
    <source>
        <strain evidence="1">GSL018</strain>
    </source>
</reference>
<accession>A0A061QJZ9</accession>
<name>A0A061QJZ9_9CHLO</name>
<protein>
    <submittedName>
        <fullName evidence="1">Uncharacterized protein</fullName>
    </submittedName>
</protein>
<organism evidence="1">
    <name type="scientific">Tetraselmis sp. GSL018</name>
    <dbReference type="NCBI Taxonomy" id="582737"/>
    <lineage>
        <taxon>Eukaryota</taxon>
        <taxon>Viridiplantae</taxon>
        <taxon>Chlorophyta</taxon>
        <taxon>core chlorophytes</taxon>
        <taxon>Chlorodendrophyceae</taxon>
        <taxon>Chlorodendrales</taxon>
        <taxon>Chlorodendraceae</taxon>
        <taxon>Tetraselmis</taxon>
    </lineage>
</organism>